<feature type="region of interest" description="Disordered" evidence="1">
    <location>
        <begin position="381"/>
        <end position="428"/>
    </location>
</feature>
<organism evidence="2 3">
    <name type="scientific">Hypsizygus marmoreus</name>
    <name type="common">White beech mushroom</name>
    <name type="synonym">Agaricus marmoreus</name>
    <dbReference type="NCBI Taxonomy" id="39966"/>
    <lineage>
        <taxon>Eukaryota</taxon>
        <taxon>Fungi</taxon>
        <taxon>Dikarya</taxon>
        <taxon>Basidiomycota</taxon>
        <taxon>Agaricomycotina</taxon>
        <taxon>Agaricomycetes</taxon>
        <taxon>Agaricomycetidae</taxon>
        <taxon>Agaricales</taxon>
        <taxon>Tricholomatineae</taxon>
        <taxon>Lyophyllaceae</taxon>
        <taxon>Hypsizygus</taxon>
    </lineage>
</organism>
<proteinExistence type="predicted"/>
<feature type="region of interest" description="Disordered" evidence="1">
    <location>
        <begin position="236"/>
        <end position="320"/>
    </location>
</feature>
<dbReference type="Proteomes" id="UP000076154">
    <property type="component" value="Unassembled WGS sequence"/>
</dbReference>
<feature type="region of interest" description="Disordered" evidence="1">
    <location>
        <begin position="1"/>
        <end position="30"/>
    </location>
</feature>
<dbReference type="OrthoDB" id="3224221at2759"/>
<evidence type="ECO:0000313" key="2">
    <source>
        <dbReference type="EMBL" id="RDB22711.1"/>
    </source>
</evidence>
<name>A0A369JKI0_HYPMA</name>
<dbReference type="EMBL" id="LUEZ02000049">
    <property type="protein sequence ID" value="RDB22711.1"/>
    <property type="molecule type" value="Genomic_DNA"/>
</dbReference>
<evidence type="ECO:0000256" key="1">
    <source>
        <dbReference type="SAM" id="MobiDB-lite"/>
    </source>
</evidence>
<accession>A0A369JKI0</accession>
<feature type="compositionally biased region" description="Acidic residues" evidence="1">
    <location>
        <begin position="398"/>
        <end position="408"/>
    </location>
</feature>
<gene>
    <name evidence="2" type="ORF">Hypma_010162</name>
</gene>
<dbReference type="InParanoid" id="A0A369JKI0"/>
<feature type="region of interest" description="Disordered" evidence="1">
    <location>
        <begin position="203"/>
        <end position="223"/>
    </location>
</feature>
<comment type="caution">
    <text evidence="2">The sequence shown here is derived from an EMBL/GenBank/DDBJ whole genome shotgun (WGS) entry which is preliminary data.</text>
</comment>
<reference evidence="2" key="1">
    <citation type="submission" date="2018-04" db="EMBL/GenBank/DDBJ databases">
        <title>Whole genome sequencing of Hypsizygus marmoreus.</title>
        <authorList>
            <person name="Choi I.-G."/>
            <person name="Min B."/>
            <person name="Kim J.-G."/>
            <person name="Kim S."/>
            <person name="Oh Y.-L."/>
            <person name="Kong W.-S."/>
            <person name="Park H."/>
            <person name="Jeong J."/>
            <person name="Song E.-S."/>
        </authorList>
    </citation>
    <scope>NUCLEOTIDE SEQUENCE [LARGE SCALE GENOMIC DNA]</scope>
    <source>
        <strain evidence="2">51987-8</strain>
    </source>
</reference>
<dbReference type="AlphaFoldDB" id="A0A369JKI0"/>
<feature type="compositionally biased region" description="Polar residues" evidence="1">
    <location>
        <begin position="272"/>
        <end position="288"/>
    </location>
</feature>
<sequence>MSTPEVCKPLSLDAVSSSSGPPSTRPAAPTSNTAIEVHHALKVPQAGRDPHVSTAIPATGGPLLPHGTSCPTGPAVPMSNIGIEHDIQMSDAARAAGISAHSNLPIPLFSPRVPLPPNTVNGTDDPSLTGPSPSAMNTAVEHDIQMSHAASGEATHICPPIPVLNSRVPPTHKIMNADIRTNHAMSGTATHIDPATLVSGVPTTLNAASGSSQPLTGDAAPTSSTAIEHDIQMSDAAGGSQAAVDRNPPMPAVSGEGSPPPNTASGSGGGPSLSTNQRFHDTILTTPSRQEDVPMNDVNSGAGQHESAYPQRSGHVDASAAPGRQFWDGILDLISRTVEESVRTVVASGESNPSAQGINWMPVVSAISSSVHQSVETALTNQASAKGQSKGKARAEDANSDDSNDEDMGIPSNQSIRKKCGSRSDQDNIRHLSEVKQGLLRDFLKAKGLKNPSPMTLAPPSLIKAFTEDHYGGPKLDTPQFDWLSPFASPWNVEMVFILATAFKPIITDTPGLANKQWSNLKFLRKSIIQKLERVRTAFRDNVLPLEGASENPNEKQLRLKMKDEQRKKLLRRYARRLGTFTRRGLIINERYNEDTAFWAQVKAMHEDFGDEGMSSDETETEEQGLSPKTVHRIPKVWINPAVSALWESVERVGRPSRSSVGNSKYPRSYAGSTSMKCSSKAKPQLPANFYDDLWWKSQTKAQQEDLERRSFRALPQKLSAWGDTLVCLNVDAI</sequence>
<protein>
    <submittedName>
        <fullName evidence="2">Uncharacterized protein</fullName>
    </submittedName>
</protein>
<evidence type="ECO:0000313" key="3">
    <source>
        <dbReference type="Proteomes" id="UP000076154"/>
    </source>
</evidence>
<keyword evidence="3" id="KW-1185">Reference proteome</keyword>